<dbReference type="Gene3D" id="3.10.20.310">
    <property type="entry name" value="membrane protein fhac"/>
    <property type="match status" value="5"/>
</dbReference>
<keyword evidence="4 8" id="KW-0732">Signal</keyword>
<keyword evidence="7 8" id="KW-0998">Cell outer membrane</keyword>
<dbReference type="Pfam" id="PF01103">
    <property type="entry name" value="Omp85"/>
    <property type="match status" value="1"/>
</dbReference>
<comment type="function">
    <text evidence="8">Part of the outer membrane protein assembly complex, which is involved in assembly and insertion of beta-barrel proteins into the outer membrane.</text>
</comment>
<name>A0A0D6P936_9PROT</name>
<dbReference type="InterPro" id="IPR023707">
    <property type="entry name" value="OM_assembly_BamA"/>
</dbReference>
<keyword evidence="3 8" id="KW-0812">Transmembrane</keyword>
<keyword evidence="2 8" id="KW-1134">Transmembrane beta strand</keyword>
<dbReference type="NCBIfam" id="TIGR03303">
    <property type="entry name" value="OM_YaeT"/>
    <property type="match status" value="1"/>
</dbReference>
<keyword evidence="5 8" id="KW-0677">Repeat</keyword>
<feature type="domain" description="POTRA" evidence="10">
    <location>
        <begin position="120"/>
        <end position="197"/>
    </location>
</feature>
<feature type="signal peptide" evidence="8">
    <location>
        <begin position="1"/>
        <end position="19"/>
    </location>
</feature>
<proteinExistence type="inferred from homology"/>
<evidence type="ECO:0000256" key="7">
    <source>
        <dbReference type="ARBA" id="ARBA00023237"/>
    </source>
</evidence>
<dbReference type="Proteomes" id="UP000032680">
    <property type="component" value="Unassembled WGS sequence"/>
</dbReference>
<evidence type="ECO:0000256" key="4">
    <source>
        <dbReference type="ARBA" id="ARBA00022729"/>
    </source>
</evidence>
<dbReference type="Pfam" id="PF07244">
    <property type="entry name" value="POTRA"/>
    <property type="match status" value="5"/>
</dbReference>
<comment type="caution">
    <text evidence="11">The sequence shown here is derived from an EMBL/GenBank/DDBJ whole genome shotgun (WGS) entry which is preliminary data.</text>
</comment>
<evidence type="ECO:0000259" key="10">
    <source>
        <dbReference type="PROSITE" id="PS51779"/>
    </source>
</evidence>
<organism evidence="11 12">
    <name type="scientific">Acidisphaera rubrifaciens HS-AP3</name>
    <dbReference type="NCBI Taxonomy" id="1231350"/>
    <lineage>
        <taxon>Bacteria</taxon>
        <taxon>Pseudomonadati</taxon>
        <taxon>Pseudomonadota</taxon>
        <taxon>Alphaproteobacteria</taxon>
        <taxon>Acetobacterales</taxon>
        <taxon>Acetobacteraceae</taxon>
        <taxon>Acidisphaera</taxon>
    </lineage>
</organism>
<sequence length="834" mass="91252" precursor="true">MLVAAALAVPLSGFVSVLAQDRQSAAPATQSGSAPKSAAHTRSASRAVAAGGLIQQIRIEGAQRVEPGTIESYMLVQPGDPFDPDRIDRSLKTLYATGLFSDVSLTRQGNTLVVKVVENPVINRIAFEGNHKLSDDQLRADLQLRPHGVFTAAAAEADRQHILDLYAKKGRYDAHVDPKLIHLANNEVDVVFEINEGETTLTSKIVFVGNQAFDESRLREVIASRQQAWFRLLSSSDEYDPDRVKYDKELLRRFYLKNGYVDFEVKNATAELSPDRKSFVLTFTLSEGERYRVGKVSVDSQLHKLNGDDLLPDVQLETDDWYDGDAVERSVNLITRDVQARGYPFVEVKPRISRNKAKHIVDLVFIVGDGPRVYVERIDIQGNTRTEDKVIRRQFAFAEGDAFSADTAKTTRQRLQDLGYFSNVNVTPSPGSAPDKAIITTAVQEKSTGELSLGGGYSTDAGALLDVGIKEKNLLGTGVQANANAVLAQYQNSIDLSLTDPYFLDRNLVAGVDLFYVDINDFFVAQYSERRGGVAFRLGYDFNEHIRQSLNYTFVDRDVYNVYEGYPYLQGPAFIGPVLVPEHYALFGGTSYYIRAQANWTTLSQFGQTFTVDYRDSPTNPHAGWLARLGVDAAGAGGSSAFIRTKVDGQAFIPLDAFTGNSDWGISLSAGAGQLFNLGQNEQFIDRFFLGGDNLRGFLPGGAGPHDAFTGDALGGRFIYTQSTELHFPLPVSPDLGVSGRAFVDVGGLVGANFENGRCPGSGYPLSYFGIPTNAGSVCPPISSNYNYAPRLGAGVGVSWQTPFGLINIDVAPFVIKQPQDQTELIRFGFGTRF</sequence>
<evidence type="ECO:0000256" key="9">
    <source>
        <dbReference type="NCBIfam" id="TIGR03303"/>
    </source>
</evidence>
<accession>A0A0D6P936</accession>
<dbReference type="OrthoDB" id="9803054at2"/>
<dbReference type="GO" id="GO:0009279">
    <property type="term" value="C:cell outer membrane"/>
    <property type="evidence" value="ECO:0007669"/>
    <property type="project" value="UniProtKB-SubCell"/>
</dbReference>
<dbReference type="Gene3D" id="2.40.160.50">
    <property type="entry name" value="membrane protein fhac: a member of the omp85/tpsb transporter family"/>
    <property type="match status" value="1"/>
</dbReference>
<dbReference type="AlphaFoldDB" id="A0A0D6P936"/>
<dbReference type="PIRSF" id="PIRSF006076">
    <property type="entry name" value="OM_assembly_OMP85"/>
    <property type="match status" value="1"/>
</dbReference>
<dbReference type="PANTHER" id="PTHR12815:SF23">
    <property type="entry name" value="OUTER MEMBRANE PROTEIN ASSEMBLY FACTOR BAMA"/>
    <property type="match status" value="1"/>
</dbReference>
<comment type="subunit">
    <text evidence="8">Part of the Bam complex.</text>
</comment>
<keyword evidence="6 8" id="KW-0472">Membrane</keyword>
<dbReference type="PANTHER" id="PTHR12815">
    <property type="entry name" value="SORTING AND ASSEMBLY MACHINERY SAMM50 PROTEIN FAMILY MEMBER"/>
    <property type="match status" value="1"/>
</dbReference>
<dbReference type="PROSITE" id="PS51779">
    <property type="entry name" value="POTRA"/>
    <property type="match status" value="3"/>
</dbReference>
<feature type="domain" description="POTRA" evidence="10">
    <location>
        <begin position="52"/>
        <end position="119"/>
    </location>
</feature>
<gene>
    <name evidence="8" type="primary">bamA</name>
    <name evidence="11" type="ORF">Asru_0664_02</name>
</gene>
<comment type="subcellular location">
    <subcellularLocation>
        <location evidence="8">Cell outer membrane</location>
    </subcellularLocation>
    <subcellularLocation>
        <location evidence="1">Membrane</location>
    </subcellularLocation>
</comment>
<evidence type="ECO:0000256" key="6">
    <source>
        <dbReference type="ARBA" id="ARBA00023136"/>
    </source>
</evidence>
<dbReference type="InterPro" id="IPR039910">
    <property type="entry name" value="D15-like"/>
</dbReference>
<evidence type="ECO:0000256" key="1">
    <source>
        <dbReference type="ARBA" id="ARBA00004370"/>
    </source>
</evidence>
<protein>
    <recommendedName>
        <fullName evidence="8 9">Outer membrane protein assembly factor BamA</fullName>
    </recommendedName>
</protein>
<evidence type="ECO:0000256" key="3">
    <source>
        <dbReference type="ARBA" id="ARBA00022692"/>
    </source>
</evidence>
<reference evidence="11 12" key="1">
    <citation type="submission" date="2012-11" db="EMBL/GenBank/DDBJ databases">
        <title>Whole genome sequence of Acidisphaera rubrifaciens HS-AP3.</title>
        <authorList>
            <person name="Azuma Y."/>
            <person name="Higashiura N."/>
            <person name="Hirakawa H."/>
            <person name="Matsushita K."/>
        </authorList>
    </citation>
    <scope>NUCLEOTIDE SEQUENCE [LARGE SCALE GENOMIC DNA]</scope>
    <source>
        <strain evidence="11 12">HS-AP3</strain>
    </source>
</reference>
<dbReference type="GO" id="GO:0051205">
    <property type="term" value="P:protein insertion into membrane"/>
    <property type="evidence" value="ECO:0007669"/>
    <property type="project" value="UniProtKB-UniRule"/>
</dbReference>
<keyword evidence="12" id="KW-1185">Reference proteome</keyword>
<feature type="domain" description="POTRA" evidence="10">
    <location>
        <begin position="373"/>
        <end position="446"/>
    </location>
</feature>
<evidence type="ECO:0000256" key="5">
    <source>
        <dbReference type="ARBA" id="ARBA00022737"/>
    </source>
</evidence>
<feature type="chain" id="PRO_5008985965" description="Outer membrane protein assembly factor BamA" evidence="8">
    <location>
        <begin position="20"/>
        <end position="834"/>
    </location>
</feature>
<dbReference type="GO" id="GO:0043165">
    <property type="term" value="P:Gram-negative-bacterium-type cell outer membrane assembly"/>
    <property type="evidence" value="ECO:0007669"/>
    <property type="project" value="UniProtKB-UniRule"/>
</dbReference>
<dbReference type="EMBL" id="BANB01000663">
    <property type="protein sequence ID" value="GAN78167.1"/>
    <property type="molecule type" value="Genomic_DNA"/>
</dbReference>
<dbReference type="InterPro" id="IPR010827">
    <property type="entry name" value="BamA/TamA_POTRA"/>
</dbReference>
<dbReference type="InterPro" id="IPR034746">
    <property type="entry name" value="POTRA"/>
</dbReference>
<dbReference type="InterPro" id="IPR000184">
    <property type="entry name" value="Bac_surfAg_D15"/>
</dbReference>
<evidence type="ECO:0000313" key="12">
    <source>
        <dbReference type="Proteomes" id="UP000032680"/>
    </source>
</evidence>
<evidence type="ECO:0000256" key="8">
    <source>
        <dbReference type="HAMAP-Rule" id="MF_01430"/>
    </source>
</evidence>
<evidence type="ECO:0000313" key="11">
    <source>
        <dbReference type="EMBL" id="GAN78167.1"/>
    </source>
</evidence>
<evidence type="ECO:0000256" key="2">
    <source>
        <dbReference type="ARBA" id="ARBA00022452"/>
    </source>
</evidence>
<dbReference type="HAMAP" id="MF_01430">
    <property type="entry name" value="OM_assembly_BamA"/>
    <property type="match status" value="1"/>
</dbReference>
<comment type="similarity">
    <text evidence="8">Belongs to the BamA family.</text>
</comment>